<sequence length="424" mass="45584">MTANATGLDRSSWLSRLCEHLPQPSTHRSGQRRHNLATATLPSPRLEHWRFTDLASLRHLDLAALHQRTSLSGLPGAGPGALRLSLDAAGGWVDGKGRPVAWPAGLEPMAAAEIEAALGRAAERCAQHQRDARRLGQELNDISAGPVLGLKVRGAGLPALELVLQPAAAHAWLAPRVLLQLEANSRLELLWSLRCNSTAVLLPTLEAELGEGASLHEALLAQGHGTASLFATSAILQGRHSDYRRTGVVWGWGLSREEPRVVQVQGAAGTSLRGLAVARDDSLLDTHSLVRFEGPDGRLDQCHQALADNAGRSVFNGSVQVPRPAQGTDAAQLSRNLLLSDHARIDTKPELEIVADDVKCTHGATISRLRDDELFYLQSRGISRHQAARLLQRGFFDAVVRQLPAVAAPWSPLQALLGASEVRP</sequence>
<dbReference type="InterPro" id="IPR055346">
    <property type="entry name" value="Fe-S_cluster_assembly_SufBD"/>
</dbReference>
<gene>
    <name evidence="2" type="ORF">ERJ67_09210</name>
</gene>
<dbReference type="PANTHER" id="PTHR43575:SF1">
    <property type="entry name" value="PROTEIN ABCI7, CHLOROPLASTIC"/>
    <property type="match status" value="1"/>
</dbReference>
<dbReference type="Proteomes" id="UP000317990">
    <property type="component" value="Unassembled WGS sequence"/>
</dbReference>
<protein>
    <submittedName>
        <fullName evidence="2">SufD family Fe-S cluster assembly protein</fullName>
    </submittedName>
</protein>
<dbReference type="AlphaFoldDB" id="A0A524RLE0"/>
<evidence type="ECO:0000259" key="1">
    <source>
        <dbReference type="Pfam" id="PF01458"/>
    </source>
</evidence>
<dbReference type="GO" id="GO:0016226">
    <property type="term" value="P:iron-sulfur cluster assembly"/>
    <property type="evidence" value="ECO:0007669"/>
    <property type="project" value="InterPro"/>
</dbReference>
<dbReference type="InterPro" id="IPR037284">
    <property type="entry name" value="SUF_FeS_clus_asmbl_SufBD_sf"/>
</dbReference>
<name>A0A524RLE0_9CHRO</name>
<evidence type="ECO:0000313" key="3">
    <source>
        <dbReference type="Proteomes" id="UP000317990"/>
    </source>
</evidence>
<feature type="domain" description="SUF system FeS cluster assembly SufBD core" evidence="1">
    <location>
        <begin position="171"/>
        <end position="395"/>
    </location>
</feature>
<comment type="caution">
    <text evidence="2">The sequence shown here is derived from an EMBL/GenBank/DDBJ whole genome shotgun (WGS) entry which is preliminary data.</text>
</comment>
<accession>A0A524RLE0</accession>
<evidence type="ECO:0000313" key="2">
    <source>
        <dbReference type="EMBL" id="TGG90890.1"/>
    </source>
</evidence>
<dbReference type="InterPro" id="IPR000825">
    <property type="entry name" value="SUF_FeS_clus_asmbl_SufBD_core"/>
</dbReference>
<dbReference type="Pfam" id="PF01458">
    <property type="entry name" value="SUFBD_core"/>
    <property type="match status" value="1"/>
</dbReference>
<proteinExistence type="predicted"/>
<reference evidence="2 3" key="1">
    <citation type="journal article" date="2019" name="mSystems">
        <title>Life at home and on the roam: Genomic adaptions reflect the dual lifestyle of an intracellular, facultative symbiont.</title>
        <authorList>
            <person name="Burgsdorf I."/>
        </authorList>
    </citation>
    <scope>NUCLEOTIDE SEQUENCE [LARGE SCALE GENOMIC DNA]</scope>
    <source>
        <strain evidence="2">277cV</strain>
    </source>
</reference>
<dbReference type="PANTHER" id="PTHR43575">
    <property type="entry name" value="PROTEIN ABCI7, CHLOROPLASTIC"/>
    <property type="match status" value="1"/>
</dbReference>
<dbReference type="EMBL" id="SRMO01000084">
    <property type="protein sequence ID" value="TGG90890.1"/>
    <property type="molecule type" value="Genomic_DNA"/>
</dbReference>
<organism evidence="2 3">
    <name type="scientific">Aphanocapsa feldmannii 277cV</name>
    <dbReference type="NCBI Taxonomy" id="2507553"/>
    <lineage>
        <taxon>Bacteria</taxon>
        <taxon>Bacillati</taxon>
        <taxon>Cyanobacteriota</taxon>
        <taxon>Cyanophyceae</taxon>
        <taxon>Oscillatoriophycideae</taxon>
        <taxon>Chroococcales</taxon>
        <taxon>Microcystaceae</taxon>
        <taxon>Aphanocapsa</taxon>
    </lineage>
</organism>
<dbReference type="SUPFAM" id="SSF101960">
    <property type="entry name" value="Stabilizer of iron transporter SufD"/>
    <property type="match status" value="1"/>
</dbReference>